<comment type="caution">
    <text evidence="1">The sequence shown here is derived from an EMBL/GenBank/DDBJ whole genome shotgun (WGS) entry which is preliminary data.</text>
</comment>
<reference evidence="1 2" key="1">
    <citation type="submission" date="2016-06" db="EMBL/GenBank/DDBJ databases">
        <authorList>
            <person name="Kjaerup R.B."/>
            <person name="Dalgaard T.S."/>
            <person name="Juul-Madsen H.R."/>
        </authorList>
    </citation>
    <scope>NUCLEOTIDE SEQUENCE [LARGE SCALE GENOMIC DNA]</scope>
    <source>
        <strain evidence="1 2">E2838</strain>
    </source>
</reference>
<accession>A0A1A2V5J6</accession>
<gene>
    <name evidence="1" type="ORF">A5679_21490</name>
</gene>
<name>A0A1A2V5J6_MYCSC</name>
<dbReference type="Gene3D" id="3.40.50.980">
    <property type="match status" value="1"/>
</dbReference>
<dbReference type="EMBL" id="LZJY01000291">
    <property type="protein sequence ID" value="OBH95827.1"/>
    <property type="molecule type" value="Genomic_DNA"/>
</dbReference>
<protein>
    <recommendedName>
        <fullName evidence="3">AMP-dependent synthetase/ligase domain-containing protein</fullName>
    </recommendedName>
</protein>
<dbReference type="Proteomes" id="UP000092207">
    <property type="component" value="Unassembled WGS sequence"/>
</dbReference>
<dbReference type="SUPFAM" id="SSF56801">
    <property type="entry name" value="Acetyl-CoA synthetase-like"/>
    <property type="match status" value="1"/>
</dbReference>
<dbReference type="AlphaFoldDB" id="A0A1A2V5J6"/>
<evidence type="ECO:0008006" key="3">
    <source>
        <dbReference type="Google" id="ProtNLM"/>
    </source>
</evidence>
<organism evidence="1 2">
    <name type="scientific">Mycobacterium scrofulaceum</name>
    <dbReference type="NCBI Taxonomy" id="1783"/>
    <lineage>
        <taxon>Bacteria</taxon>
        <taxon>Bacillati</taxon>
        <taxon>Actinomycetota</taxon>
        <taxon>Actinomycetes</taxon>
        <taxon>Mycobacteriales</taxon>
        <taxon>Mycobacteriaceae</taxon>
        <taxon>Mycobacterium</taxon>
    </lineage>
</organism>
<sequence>MSEWTVGAVLDAIADVVPDRLMTVCGDRKSTFAESARRTNRLANYLEHKGFGVYAPRDELQRWECGQDRIALIMYNDLYPDMVIGSKVGFGTKWLTRPPITASVRLP</sequence>
<evidence type="ECO:0000313" key="1">
    <source>
        <dbReference type="EMBL" id="OBH95827.1"/>
    </source>
</evidence>
<evidence type="ECO:0000313" key="2">
    <source>
        <dbReference type="Proteomes" id="UP000092207"/>
    </source>
</evidence>
<proteinExistence type="predicted"/>